<feature type="compositionally biased region" description="Low complexity" evidence="1">
    <location>
        <begin position="577"/>
        <end position="597"/>
    </location>
</feature>
<keyword evidence="2" id="KW-1133">Transmembrane helix</keyword>
<proteinExistence type="predicted"/>
<dbReference type="PROSITE" id="PS50234">
    <property type="entry name" value="VWFA"/>
    <property type="match status" value="1"/>
</dbReference>
<evidence type="ECO:0000256" key="2">
    <source>
        <dbReference type="SAM" id="Phobius"/>
    </source>
</evidence>
<dbReference type="RefSeq" id="WP_344191248.1">
    <property type="nucleotide sequence ID" value="NZ_BAAAND010000005.1"/>
</dbReference>
<feature type="region of interest" description="Disordered" evidence="1">
    <location>
        <begin position="377"/>
        <end position="400"/>
    </location>
</feature>
<evidence type="ECO:0000313" key="5">
    <source>
        <dbReference type="Proteomes" id="UP001500190"/>
    </source>
</evidence>
<dbReference type="Proteomes" id="UP001500190">
    <property type="component" value="Unassembled WGS sequence"/>
</dbReference>
<dbReference type="InterPro" id="IPR002035">
    <property type="entry name" value="VWF_A"/>
</dbReference>
<evidence type="ECO:0000259" key="3">
    <source>
        <dbReference type="PROSITE" id="PS50234"/>
    </source>
</evidence>
<organism evidence="4 5">
    <name type="scientific">Kribbella karoonensis</name>
    <dbReference type="NCBI Taxonomy" id="324851"/>
    <lineage>
        <taxon>Bacteria</taxon>
        <taxon>Bacillati</taxon>
        <taxon>Actinomycetota</taxon>
        <taxon>Actinomycetes</taxon>
        <taxon>Propionibacteriales</taxon>
        <taxon>Kribbellaceae</taxon>
        <taxon>Kribbella</taxon>
    </lineage>
</organism>
<dbReference type="Pfam" id="PF13519">
    <property type="entry name" value="VWA_2"/>
    <property type="match status" value="1"/>
</dbReference>
<dbReference type="InterPro" id="IPR036465">
    <property type="entry name" value="vWFA_dom_sf"/>
</dbReference>
<feature type="domain" description="VWFA" evidence="3">
    <location>
        <begin position="42"/>
        <end position="225"/>
    </location>
</feature>
<dbReference type="EMBL" id="BAAAND010000005">
    <property type="protein sequence ID" value="GAA1582523.1"/>
    <property type="molecule type" value="Genomic_DNA"/>
</dbReference>
<feature type="compositionally biased region" description="Low complexity" evidence="1">
    <location>
        <begin position="664"/>
        <end position="721"/>
    </location>
</feature>
<accession>A0ABN2DSY9</accession>
<comment type="caution">
    <text evidence="4">The sequence shown here is derived from an EMBL/GenBank/DDBJ whole genome shotgun (WGS) entry which is preliminary data.</text>
</comment>
<keyword evidence="2" id="KW-0472">Membrane</keyword>
<gene>
    <name evidence="4" type="ORF">GCM10009742_29210</name>
</gene>
<reference evidence="4 5" key="1">
    <citation type="journal article" date="2019" name="Int. J. Syst. Evol. Microbiol.">
        <title>The Global Catalogue of Microorganisms (GCM) 10K type strain sequencing project: providing services to taxonomists for standard genome sequencing and annotation.</title>
        <authorList>
            <consortium name="The Broad Institute Genomics Platform"/>
            <consortium name="The Broad Institute Genome Sequencing Center for Infectious Disease"/>
            <person name="Wu L."/>
            <person name="Ma J."/>
        </authorList>
    </citation>
    <scope>NUCLEOTIDE SEQUENCE [LARGE SCALE GENOMIC DNA]</scope>
    <source>
        <strain evidence="4 5">JCM 14304</strain>
    </source>
</reference>
<evidence type="ECO:0000256" key="1">
    <source>
        <dbReference type="SAM" id="MobiDB-lite"/>
    </source>
</evidence>
<dbReference type="InterPro" id="IPR006311">
    <property type="entry name" value="TAT_signal"/>
</dbReference>
<dbReference type="Gene3D" id="3.40.50.410">
    <property type="entry name" value="von Willebrand factor, type A domain"/>
    <property type="match status" value="1"/>
</dbReference>
<protein>
    <recommendedName>
        <fullName evidence="3">VWFA domain-containing protein</fullName>
    </recommendedName>
</protein>
<dbReference type="SMART" id="SM00327">
    <property type="entry name" value="VWA"/>
    <property type="match status" value="1"/>
</dbReference>
<name>A0ABN2DSY9_9ACTN</name>
<feature type="region of interest" description="Disordered" evidence="1">
    <location>
        <begin position="649"/>
        <end position="721"/>
    </location>
</feature>
<keyword evidence="5" id="KW-1185">Reference proteome</keyword>
<feature type="region of interest" description="Disordered" evidence="1">
    <location>
        <begin position="562"/>
        <end position="613"/>
    </location>
</feature>
<evidence type="ECO:0000313" key="4">
    <source>
        <dbReference type="EMBL" id="GAA1582523.1"/>
    </source>
</evidence>
<keyword evidence="2" id="KW-0812">Transmembrane</keyword>
<feature type="transmembrane region" description="Helical" evidence="2">
    <location>
        <begin position="618"/>
        <end position="640"/>
    </location>
</feature>
<dbReference type="SUPFAM" id="SSF53300">
    <property type="entry name" value="vWA-like"/>
    <property type="match status" value="1"/>
</dbReference>
<dbReference type="PROSITE" id="PS51318">
    <property type="entry name" value="TAT"/>
    <property type="match status" value="1"/>
</dbReference>
<sequence>MTTHHGHRRLAVWALLAVTLTAILGGLTAPEALADPDPGGGKLVLVLDSSGSMAEPAGDGHTKIVAARTALSSVVTKLPASAQVGLRVYGATVFKRTQAGACTDTQLTVPIGTGNRPQLQSAIAKYKPYGETPIAYALQQAAKDLGPTGQRTIVLVSDGEATCAPEPCAVARSIAQQGIDLKIDVVGFRVGGKARSQLQCVAREGRGDYYDADSTVDLEAGLDRLSVRAFRPFRISGTPVQGGAQQEGAPVLAPGHYTDTFGNDATAKYYVIKRTMAKSTLRAGVAFRRPSGGSFVLKAEVKLNTLGGEACGWSYPLAFDGDQGVATGAASSWAGDYPKECTTGDRLVLTVSAGDAYREMKGVPYELRIDEEPPVDATANLPTRAGDPTWTPMPGSTPREVVPGSSFADAPYLAAGSYKTTLMPGEVQLYKVKADWGQRLQAQVSIPQLGAATAKAFGTLRYLDMGLIAPTGEDALAIFAKQVPGNAGRRGVITPRGSVKGTTTKEIRYLNREGPNSMDGGSSTAGDYYVAVSLSRNDEDRAFAIPMTLTIGLPGTAGAGKPEYVDGATPVDGGTVTPTASPTESPSATPSESSGSGDKTEAGAPVAGRSDTDSGTPIALVAGLSGGGVVLLLVGLLLVVRLRRTPAAHQAGQYPGGQHPNAPQHPNGPQRPGGQHPNGPQRPGGQHPNGPQRPGGQHPNGPQHPGGQQPNGPQYPGQPRR</sequence>